<organism evidence="1 2">
    <name type="scientific">Colletotrichum tanaceti</name>
    <dbReference type="NCBI Taxonomy" id="1306861"/>
    <lineage>
        <taxon>Eukaryota</taxon>
        <taxon>Fungi</taxon>
        <taxon>Dikarya</taxon>
        <taxon>Ascomycota</taxon>
        <taxon>Pezizomycotina</taxon>
        <taxon>Sordariomycetes</taxon>
        <taxon>Hypocreomycetidae</taxon>
        <taxon>Glomerellales</taxon>
        <taxon>Glomerellaceae</taxon>
        <taxon>Colletotrichum</taxon>
        <taxon>Colletotrichum destructivum species complex</taxon>
    </lineage>
</organism>
<reference evidence="1 2" key="1">
    <citation type="journal article" date="2019" name="PLoS ONE">
        <title>Comparative genome analysis indicates high evolutionary potential of pathogenicity genes in Colletotrichum tanaceti.</title>
        <authorList>
            <person name="Lelwala R.V."/>
            <person name="Korhonen P.K."/>
            <person name="Young N.D."/>
            <person name="Scott J.B."/>
            <person name="Ades P.A."/>
            <person name="Gasser R.B."/>
            <person name="Taylor P.W.J."/>
        </authorList>
    </citation>
    <scope>NUCLEOTIDE SEQUENCE [LARGE SCALE GENOMIC DNA]</scope>
    <source>
        <strain evidence="1">BRIP57314</strain>
    </source>
</reference>
<accession>A0A4U6X3P5</accession>
<dbReference type="EMBL" id="PJEX01000505">
    <property type="protein sequence ID" value="TKW49634.1"/>
    <property type="molecule type" value="Genomic_DNA"/>
</dbReference>
<comment type="caution">
    <text evidence="1">The sequence shown here is derived from an EMBL/GenBank/DDBJ whole genome shotgun (WGS) entry which is preliminary data.</text>
</comment>
<dbReference type="AntiFam" id="ANF00115">
    <property type="entry name" value="Shadow ORF (opposite Oplah)"/>
</dbReference>
<proteinExistence type="predicted"/>
<protein>
    <submittedName>
        <fullName evidence="1">Uncharacterized protein</fullName>
    </submittedName>
</protein>
<keyword evidence="2" id="KW-1185">Reference proteome</keyword>
<dbReference type="Proteomes" id="UP000310108">
    <property type="component" value="Unassembled WGS sequence"/>
</dbReference>
<sequence length="749" mass="78057">MIDAGLAVAAALHAVRSTAPPLAEDGALDGHAELNLPDGAVAAPVSALAARVSAELEPPEDARVPLLKDLGVGDARVCHVRVHAALAGPRGSRAGAARDGLVVPEAVLVLARDRVLAARAKGQVVAAALAGGGRAEGPEHDVRDALRGQDVAADHGEAGPRVEDAALGDDDVDRRQAALVEGDLGRDEAAQAVDDGRVRDGHGRVGVAEDVRARAGEVKGRRAVAGGDGDLERDGRAVVHVVDRHERLRAEPGDRVPHQLAHGVFGRVLDRVHVPVHDAEAVLRDERLDQRDALGVGRDLRVEVREVVLQSPGARAALVPRGLLEEEATDLLLVETALAHQLRRLDRGTFLPERVRRRRHGARQDAANVRMVSSRGDVEGDFSPVKDGRDDGDVRQLVLVPHGELHGPQVHGDVGRVGDEAAVGAEDGTREVQTLFDVGRHGRLLQRPSHLLGDGHEAVAKHGELDGAELFLLAILLDADDDSSPFEVTVDDHVALEDRGGRGRGRAGDASADGYGLELVDGGVEVAAALEIDTVGRAGLGTARTRGASDGLHLGKGALLDLGASCAGGSNSYVVDDDGLFGEVEAEPAAVGFLKLRLEIPAGPLQDHEGAARPGISHVEIGVVGDEVLGEALLRQLQRGLRGEVLELLLDTALGLLGVGDGGRLLDLVDDVCKRHTIRREDGRVLVDDDARDAKDSRNGAGVLAAGTAEAGQVMGAGLVAAGFCQGTDGARHALVGDLQEAEGNFLGR</sequence>
<dbReference type="AlphaFoldDB" id="A0A4U6X3P5"/>
<evidence type="ECO:0000313" key="1">
    <source>
        <dbReference type="EMBL" id="TKW49634.1"/>
    </source>
</evidence>
<gene>
    <name evidence="1" type="ORF">CTA1_6123</name>
</gene>
<name>A0A4U6X3P5_9PEZI</name>
<evidence type="ECO:0000313" key="2">
    <source>
        <dbReference type="Proteomes" id="UP000310108"/>
    </source>
</evidence>